<dbReference type="GO" id="GO:0005634">
    <property type="term" value="C:nucleus"/>
    <property type="evidence" value="ECO:0007669"/>
    <property type="project" value="UniProtKB-SubCell"/>
</dbReference>
<organism evidence="7 8">
    <name type="scientific">Owenia fusiformis</name>
    <name type="common">Polychaete worm</name>
    <dbReference type="NCBI Taxonomy" id="6347"/>
    <lineage>
        <taxon>Eukaryota</taxon>
        <taxon>Metazoa</taxon>
        <taxon>Spiralia</taxon>
        <taxon>Lophotrochozoa</taxon>
        <taxon>Annelida</taxon>
        <taxon>Polychaeta</taxon>
        <taxon>Sedentaria</taxon>
        <taxon>Canalipalpata</taxon>
        <taxon>Sabellida</taxon>
        <taxon>Oweniida</taxon>
        <taxon>Oweniidae</taxon>
        <taxon>Owenia</taxon>
    </lineage>
</organism>
<keyword evidence="5" id="KW-0862">Zinc</keyword>
<evidence type="ECO:0000256" key="5">
    <source>
        <dbReference type="ARBA" id="ARBA00022833"/>
    </source>
</evidence>
<dbReference type="GO" id="GO:0000978">
    <property type="term" value="F:RNA polymerase II cis-regulatory region sequence-specific DNA binding"/>
    <property type="evidence" value="ECO:0007669"/>
    <property type="project" value="TreeGrafter"/>
</dbReference>
<keyword evidence="3" id="KW-0677">Repeat</keyword>
<accession>A0A8J1U5E0</accession>
<dbReference type="GO" id="GO:0008270">
    <property type="term" value="F:zinc ion binding"/>
    <property type="evidence" value="ECO:0007669"/>
    <property type="project" value="UniProtKB-KW"/>
</dbReference>
<keyword evidence="6" id="KW-0539">Nucleus</keyword>
<dbReference type="Gene3D" id="3.30.160.60">
    <property type="entry name" value="Classic Zinc Finger"/>
    <property type="match status" value="4"/>
</dbReference>
<dbReference type="Pfam" id="PF00096">
    <property type="entry name" value="zf-C2H2"/>
    <property type="match status" value="3"/>
</dbReference>
<dbReference type="InterPro" id="IPR013087">
    <property type="entry name" value="Znf_C2H2_type"/>
</dbReference>
<dbReference type="GO" id="GO:0000981">
    <property type="term" value="F:DNA-binding transcription factor activity, RNA polymerase II-specific"/>
    <property type="evidence" value="ECO:0007669"/>
    <property type="project" value="TreeGrafter"/>
</dbReference>
<dbReference type="FunFam" id="3.30.160.60:FF:000557">
    <property type="entry name" value="zinc finger and SCAN domain-containing protein 29"/>
    <property type="match status" value="1"/>
</dbReference>
<dbReference type="PROSITE" id="PS50157">
    <property type="entry name" value="ZINC_FINGER_C2H2_2"/>
    <property type="match status" value="6"/>
</dbReference>
<keyword evidence="8" id="KW-1185">Reference proteome</keyword>
<dbReference type="SMART" id="SM00355">
    <property type="entry name" value="ZnF_C2H2"/>
    <property type="match status" value="6"/>
</dbReference>
<evidence type="ECO:0000313" key="8">
    <source>
        <dbReference type="Proteomes" id="UP000749559"/>
    </source>
</evidence>
<proteinExistence type="predicted"/>
<keyword evidence="4" id="KW-0863">Zinc-finger</keyword>
<dbReference type="PANTHER" id="PTHR23226:SF416">
    <property type="entry name" value="FI01424P"/>
    <property type="match status" value="1"/>
</dbReference>
<reference evidence="7" key="1">
    <citation type="submission" date="2022-03" db="EMBL/GenBank/DDBJ databases">
        <authorList>
            <person name="Martin C."/>
        </authorList>
    </citation>
    <scope>NUCLEOTIDE SEQUENCE</scope>
</reference>
<name>A0A8J1U5E0_OWEFU</name>
<dbReference type="OrthoDB" id="6814312at2759"/>
<comment type="caution">
    <text evidence="7">The sequence shown here is derived from an EMBL/GenBank/DDBJ whole genome shotgun (WGS) entry which is preliminary data.</text>
</comment>
<evidence type="ECO:0000256" key="6">
    <source>
        <dbReference type="ARBA" id="ARBA00023242"/>
    </source>
</evidence>
<dbReference type="AlphaFoldDB" id="A0A8J1U5E0"/>
<dbReference type="SUPFAM" id="SSF57667">
    <property type="entry name" value="beta-beta-alpha zinc fingers"/>
    <property type="match status" value="4"/>
</dbReference>
<evidence type="ECO:0000256" key="4">
    <source>
        <dbReference type="ARBA" id="ARBA00022771"/>
    </source>
</evidence>
<dbReference type="EMBL" id="CAIIXF020000008">
    <property type="protein sequence ID" value="CAH1791497.1"/>
    <property type="molecule type" value="Genomic_DNA"/>
</dbReference>
<evidence type="ECO:0000313" key="7">
    <source>
        <dbReference type="EMBL" id="CAH1791497.1"/>
    </source>
</evidence>
<evidence type="ECO:0000256" key="1">
    <source>
        <dbReference type="ARBA" id="ARBA00004123"/>
    </source>
</evidence>
<comment type="subcellular location">
    <subcellularLocation>
        <location evidence="1">Nucleus</location>
    </subcellularLocation>
</comment>
<evidence type="ECO:0000256" key="2">
    <source>
        <dbReference type="ARBA" id="ARBA00022723"/>
    </source>
</evidence>
<sequence>NLILLFAGPKPYVTVNEKGERVFHCDGCTCTYKNNQQFFLCLKSHHGEKPLICHTCGSRFENIFHWTRHMMSHTEMKNYECQYCGKLLKCRKTYLNHIRLEEGKQPFVCEICGKKCTSNYNLKRHLILHNPKMTKCKICQKSVRMDLLSGHIFNTHTNTFTCDICGHQFSQKNNLKVHQRIHTGERPYKCETCDKCFIRMSHLNYHRKICLKLVHKNINENKMLHNQ</sequence>
<dbReference type="PANTHER" id="PTHR23226">
    <property type="entry name" value="ZINC FINGER AND SCAN DOMAIN-CONTAINING"/>
    <property type="match status" value="1"/>
</dbReference>
<dbReference type="InterPro" id="IPR036236">
    <property type="entry name" value="Znf_C2H2_sf"/>
</dbReference>
<dbReference type="Proteomes" id="UP000749559">
    <property type="component" value="Unassembled WGS sequence"/>
</dbReference>
<evidence type="ECO:0000256" key="3">
    <source>
        <dbReference type="ARBA" id="ARBA00022737"/>
    </source>
</evidence>
<dbReference type="FunFam" id="3.30.160.60:FF:000446">
    <property type="entry name" value="Zinc finger protein"/>
    <property type="match status" value="1"/>
</dbReference>
<keyword evidence="2" id="KW-0479">Metal-binding</keyword>
<gene>
    <name evidence="7" type="ORF">OFUS_LOCUS16574</name>
</gene>
<feature type="non-terminal residue" evidence="7">
    <location>
        <position position="1"/>
    </location>
</feature>
<dbReference type="PROSITE" id="PS00028">
    <property type="entry name" value="ZINC_FINGER_C2H2_1"/>
    <property type="match status" value="3"/>
</dbReference>
<dbReference type="FunFam" id="3.30.160.60:FF:001498">
    <property type="entry name" value="Zinc finger protein 404"/>
    <property type="match status" value="1"/>
</dbReference>
<protein>
    <submittedName>
        <fullName evidence="7">Uncharacterized protein</fullName>
    </submittedName>
</protein>